<feature type="compositionally biased region" description="Polar residues" evidence="1">
    <location>
        <begin position="119"/>
        <end position="128"/>
    </location>
</feature>
<dbReference type="EMBL" id="KV005206">
    <property type="protein sequence ID" value="KZV34151.1"/>
    <property type="molecule type" value="Genomic_DNA"/>
</dbReference>
<dbReference type="Proteomes" id="UP000250235">
    <property type="component" value="Unassembled WGS sequence"/>
</dbReference>
<evidence type="ECO:0000313" key="2">
    <source>
        <dbReference type="EMBL" id="KZV34151.1"/>
    </source>
</evidence>
<keyword evidence="3" id="KW-1185">Reference proteome</keyword>
<name>A0A2Z7BQA5_9LAMI</name>
<evidence type="ECO:0000313" key="3">
    <source>
        <dbReference type="Proteomes" id="UP000250235"/>
    </source>
</evidence>
<reference evidence="2 3" key="1">
    <citation type="journal article" date="2015" name="Proc. Natl. Acad. Sci. U.S.A.">
        <title>The resurrection genome of Boea hygrometrica: A blueprint for survival of dehydration.</title>
        <authorList>
            <person name="Xiao L."/>
            <person name="Yang G."/>
            <person name="Zhang L."/>
            <person name="Yang X."/>
            <person name="Zhao S."/>
            <person name="Ji Z."/>
            <person name="Zhou Q."/>
            <person name="Hu M."/>
            <person name="Wang Y."/>
            <person name="Chen M."/>
            <person name="Xu Y."/>
            <person name="Jin H."/>
            <person name="Xiao X."/>
            <person name="Hu G."/>
            <person name="Bao F."/>
            <person name="Hu Y."/>
            <person name="Wan P."/>
            <person name="Li L."/>
            <person name="Deng X."/>
            <person name="Kuang T."/>
            <person name="Xiang C."/>
            <person name="Zhu J.K."/>
            <person name="Oliver M.J."/>
            <person name="He Y."/>
        </authorList>
    </citation>
    <scope>NUCLEOTIDE SEQUENCE [LARGE SCALE GENOMIC DNA]</scope>
    <source>
        <strain evidence="3">cv. XS01</strain>
    </source>
</reference>
<evidence type="ECO:0000256" key="1">
    <source>
        <dbReference type="SAM" id="MobiDB-lite"/>
    </source>
</evidence>
<dbReference type="AlphaFoldDB" id="A0A2Z7BQA5"/>
<sequence length="261" mass="28561">MVQTPRKQSQGFTVQVRMLMELLVRADLGTTTKLHVKKVLTSKQVQNYLKGNQGTTPIEETESNTAGEATMTKSKQAAISNVTAHIPAENRGIVVSTNDDPEEESETDSCPLVPRQRRATQVSESSDSLPLTHLLKRLRTQRPDHMIPTDPIPARTNAPTESLQIGNIDNLTGEVFKDGDEKRDHGSHEQGIGDINLEEGLYQGTHKKHESQSESDLVTTAGASLFTDTILTASNEENIAEQFAHGSEEPETIAPTTDAQI</sequence>
<proteinExistence type="predicted"/>
<accession>A0A2Z7BQA5</accession>
<gene>
    <name evidence="2" type="ORF">F511_40932</name>
</gene>
<feature type="region of interest" description="Disordered" evidence="1">
    <location>
        <begin position="51"/>
        <end position="74"/>
    </location>
</feature>
<organism evidence="2 3">
    <name type="scientific">Dorcoceras hygrometricum</name>
    <dbReference type="NCBI Taxonomy" id="472368"/>
    <lineage>
        <taxon>Eukaryota</taxon>
        <taxon>Viridiplantae</taxon>
        <taxon>Streptophyta</taxon>
        <taxon>Embryophyta</taxon>
        <taxon>Tracheophyta</taxon>
        <taxon>Spermatophyta</taxon>
        <taxon>Magnoliopsida</taxon>
        <taxon>eudicotyledons</taxon>
        <taxon>Gunneridae</taxon>
        <taxon>Pentapetalae</taxon>
        <taxon>asterids</taxon>
        <taxon>lamiids</taxon>
        <taxon>Lamiales</taxon>
        <taxon>Gesneriaceae</taxon>
        <taxon>Didymocarpoideae</taxon>
        <taxon>Trichosporeae</taxon>
        <taxon>Loxocarpinae</taxon>
        <taxon>Dorcoceras</taxon>
    </lineage>
</organism>
<feature type="region of interest" description="Disordered" evidence="1">
    <location>
        <begin position="241"/>
        <end position="261"/>
    </location>
</feature>
<feature type="region of interest" description="Disordered" evidence="1">
    <location>
        <begin position="90"/>
        <end position="128"/>
    </location>
</feature>
<protein>
    <submittedName>
        <fullName evidence="2">Auxin response factor 8-like</fullName>
    </submittedName>
</protein>